<reference evidence="2" key="1">
    <citation type="submission" date="2021-07" db="EMBL/GenBank/DDBJ databases">
        <authorList>
            <person name="Durling M."/>
        </authorList>
    </citation>
    <scope>NUCLEOTIDE SEQUENCE</scope>
</reference>
<protein>
    <submittedName>
        <fullName evidence="2">Uncharacterized protein</fullName>
    </submittedName>
</protein>
<evidence type="ECO:0000313" key="2">
    <source>
        <dbReference type="EMBL" id="CAG8979596.1"/>
    </source>
</evidence>
<organism evidence="2 3">
    <name type="scientific">Hymenoscyphus albidus</name>
    <dbReference type="NCBI Taxonomy" id="595503"/>
    <lineage>
        <taxon>Eukaryota</taxon>
        <taxon>Fungi</taxon>
        <taxon>Dikarya</taxon>
        <taxon>Ascomycota</taxon>
        <taxon>Pezizomycotina</taxon>
        <taxon>Leotiomycetes</taxon>
        <taxon>Helotiales</taxon>
        <taxon>Helotiaceae</taxon>
        <taxon>Hymenoscyphus</taxon>
    </lineage>
</organism>
<name>A0A9N9LY38_9HELO</name>
<dbReference type="OrthoDB" id="5296889at2759"/>
<dbReference type="EMBL" id="CAJVRM010000323">
    <property type="protein sequence ID" value="CAG8979596.1"/>
    <property type="molecule type" value="Genomic_DNA"/>
</dbReference>
<keyword evidence="3" id="KW-1185">Reference proteome</keyword>
<proteinExistence type="predicted"/>
<comment type="caution">
    <text evidence="2">The sequence shown here is derived from an EMBL/GenBank/DDBJ whole genome shotgun (WGS) entry which is preliminary data.</text>
</comment>
<sequence length="292" mass="33510">MPLEKSPADTEIDTLPLNKRKRSPSYSEDAPKKTPKAATDPLQGLKTRIEVLHAWIDTLTEEEIDEYCGVIPIRLDDGFHSTEELEAQLVRLHDCYEKMLLGPPDFIYRLLKIEIPDGPRKFYNVVRREIDNKYQLFISAAADQRAQDENENMLTSDDLADAMQPFLEDVILLKYLPCRELAFKLLLYLGSRSYMGLEDGLGGTGVRLFDDGADFEGRMMTEDLAELMPLWEPWDESLQLRQEALALSEATGIPVEDIGYFKGTRRAFEEEEEEGEDERYEDEQEGKDDEAE</sequence>
<feature type="compositionally biased region" description="Acidic residues" evidence="1">
    <location>
        <begin position="269"/>
        <end position="292"/>
    </location>
</feature>
<evidence type="ECO:0000313" key="3">
    <source>
        <dbReference type="Proteomes" id="UP000701801"/>
    </source>
</evidence>
<accession>A0A9N9LY38</accession>
<evidence type="ECO:0000256" key="1">
    <source>
        <dbReference type="SAM" id="MobiDB-lite"/>
    </source>
</evidence>
<dbReference type="AlphaFoldDB" id="A0A9N9LY38"/>
<gene>
    <name evidence="2" type="ORF">HYALB_00012223</name>
</gene>
<feature type="region of interest" description="Disordered" evidence="1">
    <location>
        <begin position="264"/>
        <end position="292"/>
    </location>
</feature>
<feature type="region of interest" description="Disordered" evidence="1">
    <location>
        <begin position="1"/>
        <end position="40"/>
    </location>
</feature>
<dbReference type="Proteomes" id="UP000701801">
    <property type="component" value="Unassembled WGS sequence"/>
</dbReference>